<dbReference type="AlphaFoldDB" id="A0A6N2NK89"/>
<name>A0A6N2NK89_SALVM</name>
<reference evidence="1" key="1">
    <citation type="submission" date="2019-03" db="EMBL/GenBank/DDBJ databases">
        <authorList>
            <person name="Mank J."/>
            <person name="Almeida P."/>
        </authorList>
    </citation>
    <scope>NUCLEOTIDE SEQUENCE</scope>
    <source>
        <strain evidence="1">78183</strain>
    </source>
</reference>
<gene>
    <name evidence="1" type="ORF">SVIM_LOCUS480636</name>
</gene>
<proteinExistence type="predicted"/>
<dbReference type="EMBL" id="CAADRP010002194">
    <property type="protein sequence ID" value="VFU63160.1"/>
    <property type="molecule type" value="Genomic_DNA"/>
</dbReference>
<accession>A0A6N2NK89</accession>
<sequence length="61" mass="6991">MEEFLEPSPMTRKKQDLHGNIVEGASCLSQRWWAMCRSVHLMFAMDATVPDGVIEKQNIIN</sequence>
<evidence type="ECO:0000313" key="1">
    <source>
        <dbReference type="EMBL" id="VFU63160.1"/>
    </source>
</evidence>
<organism evidence="1">
    <name type="scientific">Salix viminalis</name>
    <name type="common">Common osier</name>
    <name type="synonym">Basket willow</name>
    <dbReference type="NCBI Taxonomy" id="40686"/>
    <lineage>
        <taxon>Eukaryota</taxon>
        <taxon>Viridiplantae</taxon>
        <taxon>Streptophyta</taxon>
        <taxon>Embryophyta</taxon>
        <taxon>Tracheophyta</taxon>
        <taxon>Spermatophyta</taxon>
        <taxon>Magnoliopsida</taxon>
        <taxon>eudicotyledons</taxon>
        <taxon>Gunneridae</taxon>
        <taxon>Pentapetalae</taxon>
        <taxon>rosids</taxon>
        <taxon>fabids</taxon>
        <taxon>Malpighiales</taxon>
        <taxon>Salicaceae</taxon>
        <taxon>Saliceae</taxon>
        <taxon>Salix</taxon>
    </lineage>
</organism>
<protein>
    <submittedName>
        <fullName evidence="1">Uncharacterized protein</fullName>
    </submittedName>
</protein>